<dbReference type="SUPFAM" id="SSF103481">
    <property type="entry name" value="Multidrug resistance efflux transporter EmrE"/>
    <property type="match status" value="2"/>
</dbReference>
<evidence type="ECO:0000256" key="3">
    <source>
        <dbReference type="ARBA" id="ARBA00022989"/>
    </source>
</evidence>
<dbReference type="Pfam" id="PF00892">
    <property type="entry name" value="EamA"/>
    <property type="match status" value="2"/>
</dbReference>
<protein>
    <submittedName>
        <fullName evidence="7">DMT family transporter</fullName>
    </submittedName>
</protein>
<evidence type="ECO:0000256" key="1">
    <source>
        <dbReference type="ARBA" id="ARBA00004141"/>
    </source>
</evidence>
<name>A0ABT3BIH9_9RHOB</name>
<accession>A0ABT3BIH9</accession>
<feature type="transmembrane region" description="Helical" evidence="5">
    <location>
        <begin position="12"/>
        <end position="31"/>
    </location>
</feature>
<dbReference type="RefSeq" id="WP_263845599.1">
    <property type="nucleotide sequence ID" value="NZ_JALIEB010000014.1"/>
</dbReference>
<feature type="transmembrane region" description="Helical" evidence="5">
    <location>
        <begin position="154"/>
        <end position="173"/>
    </location>
</feature>
<dbReference type="InterPro" id="IPR050638">
    <property type="entry name" value="AA-Vitamin_Transporters"/>
</dbReference>
<feature type="transmembrane region" description="Helical" evidence="5">
    <location>
        <begin position="93"/>
        <end position="116"/>
    </location>
</feature>
<feature type="domain" description="EamA" evidence="6">
    <location>
        <begin position="156"/>
        <end position="289"/>
    </location>
</feature>
<evidence type="ECO:0000313" key="7">
    <source>
        <dbReference type="EMBL" id="MCV3273376.1"/>
    </source>
</evidence>
<dbReference type="PANTHER" id="PTHR32322">
    <property type="entry name" value="INNER MEMBRANE TRANSPORTER"/>
    <property type="match status" value="1"/>
</dbReference>
<evidence type="ECO:0000256" key="5">
    <source>
        <dbReference type="SAM" id="Phobius"/>
    </source>
</evidence>
<dbReference type="EMBL" id="JALIEB010000014">
    <property type="protein sequence ID" value="MCV3273376.1"/>
    <property type="molecule type" value="Genomic_DNA"/>
</dbReference>
<feature type="transmembrane region" description="Helical" evidence="5">
    <location>
        <begin position="251"/>
        <end position="267"/>
    </location>
</feature>
<dbReference type="InterPro" id="IPR037185">
    <property type="entry name" value="EmrE-like"/>
</dbReference>
<comment type="caution">
    <text evidence="7">The sequence shown here is derived from an EMBL/GenBank/DDBJ whole genome shotgun (WGS) entry which is preliminary data.</text>
</comment>
<dbReference type="Proteomes" id="UP001208690">
    <property type="component" value="Unassembled WGS sequence"/>
</dbReference>
<keyword evidence="3 5" id="KW-1133">Transmembrane helix</keyword>
<feature type="transmembrane region" description="Helical" evidence="5">
    <location>
        <begin position="180"/>
        <end position="204"/>
    </location>
</feature>
<feature type="transmembrane region" description="Helical" evidence="5">
    <location>
        <begin position="37"/>
        <end position="57"/>
    </location>
</feature>
<sequence>MSSADLRTELPLLALLALLWGSSYLFIKVAVAEIPPATLIALRVLGAAIFLMLVMGARSERLPRDPHTWRMLLVQAIFNSIGAWTVLAWGQQYVGAGLASVLNSTSPIFVFLITACVTRHEALSGRKLTGAILGLLGVALIVGMDVLRGLGDQVAGQIACLFGAALYAGAAIYGKGFGHISAAATATGTMIWASVVLVPVALLLDRPWTLTPGPAALTAAAILSILCTGVALLVYFRLVRTLGSMGVASQSYLRAGIGVILSLVFLGEMVTLPVAAGLCAAILGVALINWPAERTAAS</sequence>
<reference evidence="7 8" key="1">
    <citation type="submission" date="2022-04" db="EMBL/GenBank/DDBJ databases">
        <title>Roseobacter sp. WL0113 is a bacterium isolated from neritic sediment.</title>
        <authorList>
            <person name="Wang L."/>
            <person name="He W."/>
            <person name="Zhang D.-F."/>
        </authorList>
    </citation>
    <scope>NUCLEOTIDE SEQUENCE [LARGE SCALE GENOMIC DNA]</scope>
    <source>
        <strain evidence="7 8">WL0113</strain>
    </source>
</reference>
<evidence type="ECO:0000256" key="2">
    <source>
        <dbReference type="ARBA" id="ARBA00022692"/>
    </source>
</evidence>
<feature type="transmembrane region" description="Helical" evidence="5">
    <location>
        <begin position="128"/>
        <end position="148"/>
    </location>
</feature>
<dbReference type="PANTHER" id="PTHR32322:SF9">
    <property type="entry name" value="AMINO-ACID METABOLITE EFFLUX PUMP-RELATED"/>
    <property type="match status" value="1"/>
</dbReference>
<feature type="transmembrane region" description="Helical" evidence="5">
    <location>
        <begin position="273"/>
        <end position="292"/>
    </location>
</feature>
<evidence type="ECO:0000259" key="6">
    <source>
        <dbReference type="Pfam" id="PF00892"/>
    </source>
</evidence>
<proteinExistence type="predicted"/>
<feature type="domain" description="EamA" evidence="6">
    <location>
        <begin position="12"/>
        <end position="142"/>
    </location>
</feature>
<gene>
    <name evidence="7" type="ORF">MUB52_18240</name>
</gene>
<keyword evidence="2 5" id="KW-0812">Transmembrane</keyword>
<feature type="transmembrane region" description="Helical" evidence="5">
    <location>
        <begin position="69"/>
        <end position="87"/>
    </location>
</feature>
<keyword evidence="4 5" id="KW-0472">Membrane</keyword>
<keyword evidence="8" id="KW-1185">Reference proteome</keyword>
<comment type="subcellular location">
    <subcellularLocation>
        <location evidence="1">Membrane</location>
        <topology evidence="1">Multi-pass membrane protein</topology>
    </subcellularLocation>
</comment>
<feature type="transmembrane region" description="Helical" evidence="5">
    <location>
        <begin position="216"/>
        <end position="239"/>
    </location>
</feature>
<evidence type="ECO:0000256" key="4">
    <source>
        <dbReference type="ARBA" id="ARBA00023136"/>
    </source>
</evidence>
<organism evidence="7 8">
    <name type="scientific">Roseobacter sinensis</name>
    <dbReference type="NCBI Taxonomy" id="2931391"/>
    <lineage>
        <taxon>Bacteria</taxon>
        <taxon>Pseudomonadati</taxon>
        <taxon>Pseudomonadota</taxon>
        <taxon>Alphaproteobacteria</taxon>
        <taxon>Rhodobacterales</taxon>
        <taxon>Roseobacteraceae</taxon>
        <taxon>Roseobacter</taxon>
    </lineage>
</organism>
<evidence type="ECO:0000313" key="8">
    <source>
        <dbReference type="Proteomes" id="UP001208690"/>
    </source>
</evidence>
<dbReference type="InterPro" id="IPR000620">
    <property type="entry name" value="EamA_dom"/>
</dbReference>